<evidence type="ECO:0000256" key="2">
    <source>
        <dbReference type="ARBA" id="ARBA00022490"/>
    </source>
</evidence>
<feature type="compositionally biased region" description="Polar residues" evidence="7">
    <location>
        <begin position="491"/>
        <end position="518"/>
    </location>
</feature>
<evidence type="ECO:0000256" key="4">
    <source>
        <dbReference type="ARBA" id="ARBA00022833"/>
    </source>
</evidence>
<dbReference type="PANTHER" id="PTHR24214">
    <property type="entry name" value="PDZ AND LIM DOMAIN PROTEIN ZASP"/>
    <property type="match status" value="1"/>
</dbReference>
<feature type="compositionally biased region" description="Low complexity" evidence="7">
    <location>
        <begin position="997"/>
        <end position="1007"/>
    </location>
</feature>
<dbReference type="CDD" id="cd09461">
    <property type="entry name" value="LIM3_Enigma_like_1"/>
    <property type="match status" value="1"/>
</dbReference>
<dbReference type="Pfam" id="PF00412">
    <property type="entry name" value="LIM"/>
    <property type="match status" value="4"/>
</dbReference>
<dbReference type="InterPro" id="IPR050604">
    <property type="entry name" value="PDZ-LIM_domain"/>
</dbReference>
<feature type="compositionally biased region" description="Polar residues" evidence="7">
    <location>
        <begin position="159"/>
        <end position="173"/>
    </location>
</feature>
<proteinExistence type="predicted"/>
<dbReference type="GO" id="GO:0007507">
    <property type="term" value="P:heart development"/>
    <property type="evidence" value="ECO:0007669"/>
    <property type="project" value="TreeGrafter"/>
</dbReference>
<dbReference type="Proteomes" id="UP000694843">
    <property type="component" value="Unplaced"/>
</dbReference>
<evidence type="ECO:0000256" key="6">
    <source>
        <dbReference type="PROSITE-ProRule" id="PRU00125"/>
    </source>
</evidence>
<dbReference type="FunFam" id="2.10.110.10:FF:000020">
    <property type="entry name" value="PDZ and LIM domain protein 5"/>
    <property type="match status" value="1"/>
</dbReference>
<keyword evidence="10" id="KW-1185">Reference proteome</keyword>
<feature type="compositionally biased region" description="Low complexity" evidence="7">
    <location>
        <begin position="717"/>
        <end position="736"/>
    </location>
</feature>
<sequence>MSQLITINLSKQPGASWGFRLQGGKDFAQPLGIQKVNVGSVAEQAGVQVGDAIVSIGGVDAISLRHKEAQDAIVRAGNSFQLVVQRGSTLWKPKVTPLAQPAPTPQGPVATKTSLIKNAAAKINIGSSHNTSPRPFPGPGTWASSPIHVRTPTLPPAFSSPSESTPQPKNNFSAGYPLESKIEYGDIHDIRSGSSPSFSPSRLLFSRSRLDSADGNSEVSFDSSSVLSRGVGASHGYSNDITRRLTSSRDSLNNLHDLSYASDSSVLKNRCVSPPFPSPPPPLQSARLDVSPQGRSPSPGAGSLGIFQSKNTYTNLSSSPTSASHDQFLNPVFDIEKENALKIEGADISLDKENARNFLQMQLDKERARELYVKSLVSSKDAIYEDNITGDRFNTKTRKYSGGVPSHNLNNSAVVDKCLNNNNSKKHFPNRSTDNIFWKTHSSELNGNSINEANKSSEERRSSKVSDNIKLFNGGRRHSSFVPPQPGKLNFKSSTLDRNANLSSTSPSSVADRTSSTGRFLKNTAPRETPRNRWAGDGSLRRVPFSGSCSSLSNVEDKATMSGSNSNVPWRNHFSELRRKSAVAVTEASRSYSTSPTPKVNGTPIVNPQYNSPINLYNEDSIAEALSAQSEVLGKGCLGVNFMKKGRDGGVDLDSDVLRMVQEMDRAPKTPPVASGTNSVYCGAASPSEMMGTPEVPVQSASFKILERYLSGDEAGSRPGSGVSSPVPGSGPVVRSVQAPVTRPRPEGEAPGGATVCAQCDRPIVGVFVRIRDKNLHSDCFRCNTCGSSLKNVGYYNVNDKLYCDVHAKQAAKHNPPGPNMVPYTVKPGAAPPAGALSAPVAKAPAAKTPAYKPSSPGVRIVPAPNFGISSPIKQNQTTALLNEAFDKLCMQEQSLRDPPATYDQRPFEDQHADHGLVHERDIRGPVGEYHDHVEEHHAEERHVVEQHEHVQHVQMEQHCVTQQQHHQIFQQQEMFHDSGFQDSYASAAPVAASDKPAPVEAPAPVAEEVRSAPSPAPEQPPPEEPQDNQATGEEVPQETTVLPERPSDAAVVPESEVQAQAIAESVLVNGEETSLETVAPETKTSGTEIGDDQPSESGDLSEARNEEPQQTQNAVHDTEDSVDQAQESVNNENVIEEESVTEDAGPRVDEAVELKEEQPTETAQNAPEAIQEVAAQPESDLKTETEEPVEPESVVRAESEPYSVESEPVAEVEPEFRVSVAKSIPEEEPEAVCSVEESSEPQQLPPSVQKPAPPISSGVGTLPFEMPVYMPQLASSLSPAPTSSQPSVAPGGSSANPAAFGAPSGGINVRAHIPKKDRRVAGLSYGPEAPLCCVCRKVIRGPFVTALGKNWCPDHFHCATDSCRKPLIDVGFVEEQGNLYCEDCYEKFLAPTCGKCDKRIKGDCLNAVGKQFHPECFCCTYCGKVFGSGAFYLEDGLPYCETDWNDLFTTKCVGCGFPIEAGDRWVEALNNNYHSQCFKCSKCHKNLEGQSFFAKGGKPFCKAHAQRGI</sequence>
<dbReference type="GO" id="GO:0030036">
    <property type="term" value="P:actin cytoskeleton organization"/>
    <property type="evidence" value="ECO:0007669"/>
    <property type="project" value="TreeGrafter"/>
</dbReference>
<evidence type="ECO:0000256" key="1">
    <source>
        <dbReference type="ARBA" id="ARBA00004496"/>
    </source>
</evidence>
<evidence type="ECO:0000313" key="11">
    <source>
        <dbReference type="RefSeq" id="XP_047735649.1"/>
    </source>
</evidence>
<name>A0A979FFG5_HYAAZ</name>
<protein>
    <submittedName>
        <fullName evidence="11">PDZ and LIM domain protein Zasp isoform X15</fullName>
    </submittedName>
</protein>
<feature type="domain" description="LIM zinc-binding" evidence="8">
    <location>
        <begin position="1392"/>
        <end position="1451"/>
    </location>
</feature>
<dbReference type="CDD" id="cd23068">
    <property type="entry name" value="PDZ_ZASP52-like"/>
    <property type="match status" value="1"/>
</dbReference>
<dbReference type="InterPro" id="IPR036034">
    <property type="entry name" value="PDZ_sf"/>
</dbReference>
<dbReference type="CDD" id="cd09360">
    <property type="entry name" value="LIM_ALP_like"/>
    <property type="match status" value="1"/>
</dbReference>
<evidence type="ECO:0000256" key="3">
    <source>
        <dbReference type="ARBA" id="ARBA00022723"/>
    </source>
</evidence>
<feature type="domain" description="LIM zinc-binding" evidence="8">
    <location>
        <begin position="755"/>
        <end position="814"/>
    </location>
</feature>
<feature type="region of interest" description="Disordered" evidence="7">
    <location>
        <begin position="447"/>
        <end position="539"/>
    </location>
</feature>
<evidence type="ECO:0000256" key="5">
    <source>
        <dbReference type="ARBA" id="ARBA00023038"/>
    </source>
</evidence>
<dbReference type="InterPro" id="IPR031847">
    <property type="entry name" value="PDLI1-4/Zasp-like_mid"/>
</dbReference>
<feature type="compositionally biased region" description="Basic and acidic residues" evidence="7">
    <location>
        <begin position="1145"/>
        <end position="1159"/>
    </location>
</feature>
<feature type="domain" description="PDZ" evidence="9">
    <location>
        <begin position="6"/>
        <end position="88"/>
    </location>
</feature>
<dbReference type="CTD" id="36740"/>
<keyword evidence="3 6" id="KW-0479">Metal-binding</keyword>
<comment type="subcellular location">
    <subcellularLocation>
        <location evidence="1">Cytoplasm</location>
    </subcellularLocation>
</comment>
<dbReference type="GO" id="GO:0005912">
    <property type="term" value="C:adherens junction"/>
    <property type="evidence" value="ECO:0007669"/>
    <property type="project" value="TreeGrafter"/>
</dbReference>
<dbReference type="Gene3D" id="2.30.42.10">
    <property type="match status" value="1"/>
</dbReference>
<dbReference type="InterPro" id="IPR001781">
    <property type="entry name" value="Znf_LIM"/>
</dbReference>
<evidence type="ECO:0000259" key="9">
    <source>
        <dbReference type="PROSITE" id="PS50106"/>
    </source>
</evidence>
<dbReference type="InterPro" id="IPR001478">
    <property type="entry name" value="PDZ"/>
</dbReference>
<dbReference type="FunFam" id="2.30.42.10:FF:000055">
    <property type="entry name" value="PDZ and LIM domain protein 3"/>
    <property type="match status" value="1"/>
</dbReference>
<dbReference type="PROSITE" id="PS50023">
    <property type="entry name" value="LIM_DOMAIN_2"/>
    <property type="match status" value="3"/>
</dbReference>
<gene>
    <name evidence="11" type="primary">LOC108678357</name>
</gene>
<dbReference type="GO" id="GO:0046872">
    <property type="term" value="F:metal ion binding"/>
    <property type="evidence" value="ECO:0007669"/>
    <property type="project" value="UniProtKB-KW"/>
</dbReference>
<dbReference type="Pfam" id="PF00595">
    <property type="entry name" value="PDZ"/>
    <property type="match status" value="1"/>
</dbReference>
<dbReference type="SUPFAM" id="SSF57716">
    <property type="entry name" value="Glucocorticoid receptor-like (DNA-binding domain)"/>
    <property type="match status" value="5"/>
</dbReference>
<feature type="compositionally biased region" description="Polar residues" evidence="7">
    <location>
        <begin position="1072"/>
        <end position="1088"/>
    </location>
</feature>
<dbReference type="RefSeq" id="XP_047735649.1">
    <property type="nucleotide sequence ID" value="XM_047879693.1"/>
</dbReference>
<dbReference type="GO" id="GO:0061061">
    <property type="term" value="P:muscle structure development"/>
    <property type="evidence" value="ECO:0007669"/>
    <property type="project" value="TreeGrafter"/>
</dbReference>
<feature type="region of interest" description="Disordered" evidence="7">
    <location>
        <begin position="125"/>
        <end position="176"/>
    </location>
</feature>
<dbReference type="GO" id="GO:0051371">
    <property type="term" value="F:muscle alpha-actinin binding"/>
    <property type="evidence" value="ECO:0007669"/>
    <property type="project" value="TreeGrafter"/>
</dbReference>
<dbReference type="CDD" id="cd09455">
    <property type="entry name" value="LIM1_Enigma_like_1"/>
    <property type="match status" value="1"/>
</dbReference>
<dbReference type="InterPro" id="IPR006643">
    <property type="entry name" value="Zasp-like_motif"/>
</dbReference>
<feature type="region of interest" description="Disordered" evidence="7">
    <location>
        <begin position="989"/>
        <end position="1260"/>
    </location>
</feature>
<dbReference type="Pfam" id="PF15936">
    <property type="entry name" value="DUF4749"/>
    <property type="match status" value="1"/>
</dbReference>
<keyword evidence="4 6" id="KW-0862">Zinc</keyword>
<keyword evidence="5 6" id="KW-0440">LIM domain</keyword>
<dbReference type="SUPFAM" id="SSF50156">
    <property type="entry name" value="PDZ domain-like"/>
    <property type="match status" value="1"/>
</dbReference>
<dbReference type="SMART" id="SM00228">
    <property type="entry name" value="PDZ"/>
    <property type="match status" value="1"/>
</dbReference>
<dbReference type="GeneID" id="108678357"/>
<evidence type="ECO:0000256" key="7">
    <source>
        <dbReference type="SAM" id="MobiDB-lite"/>
    </source>
</evidence>
<feature type="region of interest" description="Disordered" evidence="7">
    <location>
        <begin position="713"/>
        <end position="736"/>
    </location>
</feature>
<organism evidence="10 11">
    <name type="scientific">Hyalella azteca</name>
    <name type="common">Amphipod</name>
    <dbReference type="NCBI Taxonomy" id="294128"/>
    <lineage>
        <taxon>Eukaryota</taxon>
        <taxon>Metazoa</taxon>
        <taxon>Ecdysozoa</taxon>
        <taxon>Arthropoda</taxon>
        <taxon>Crustacea</taxon>
        <taxon>Multicrustacea</taxon>
        <taxon>Malacostraca</taxon>
        <taxon>Eumalacostraca</taxon>
        <taxon>Peracarida</taxon>
        <taxon>Amphipoda</taxon>
        <taxon>Senticaudata</taxon>
        <taxon>Talitrida</taxon>
        <taxon>Talitroidea</taxon>
        <taxon>Hyalellidae</taxon>
        <taxon>Hyalella</taxon>
    </lineage>
</organism>
<accession>A0A979FFG5</accession>
<feature type="compositionally biased region" description="Pro residues" evidence="7">
    <location>
        <begin position="274"/>
        <end position="283"/>
    </location>
</feature>
<evidence type="ECO:0000259" key="8">
    <source>
        <dbReference type="PROSITE" id="PS50023"/>
    </source>
</evidence>
<feature type="compositionally biased region" description="Low complexity" evidence="7">
    <location>
        <begin position="1276"/>
        <end position="1288"/>
    </location>
</feature>
<dbReference type="FunFam" id="2.10.110.10:FF:000060">
    <property type="entry name" value="Uncharacterized protein, isoform Z"/>
    <property type="match status" value="1"/>
</dbReference>
<dbReference type="SMART" id="SM00735">
    <property type="entry name" value="ZM"/>
    <property type="match status" value="1"/>
</dbReference>
<dbReference type="GO" id="GO:0001725">
    <property type="term" value="C:stress fiber"/>
    <property type="evidence" value="ECO:0007669"/>
    <property type="project" value="TreeGrafter"/>
</dbReference>
<evidence type="ECO:0000313" key="10">
    <source>
        <dbReference type="Proteomes" id="UP000694843"/>
    </source>
</evidence>
<dbReference type="GO" id="GO:0030018">
    <property type="term" value="C:Z disc"/>
    <property type="evidence" value="ECO:0007669"/>
    <property type="project" value="TreeGrafter"/>
</dbReference>
<reference evidence="11" key="1">
    <citation type="submission" date="2025-08" db="UniProtKB">
        <authorList>
            <consortium name="RefSeq"/>
        </authorList>
    </citation>
    <scope>IDENTIFICATION</scope>
    <source>
        <tissue evidence="11">Whole organism</tissue>
    </source>
</reference>
<dbReference type="GO" id="GO:0031941">
    <property type="term" value="C:filamentous actin"/>
    <property type="evidence" value="ECO:0007669"/>
    <property type="project" value="TreeGrafter"/>
</dbReference>
<dbReference type="CDD" id="cd08368">
    <property type="entry name" value="LIM"/>
    <property type="match status" value="1"/>
</dbReference>
<dbReference type="PROSITE" id="PS00478">
    <property type="entry name" value="LIM_DOMAIN_1"/>
    <property type="match status" value="2"/>
</dbReference>
<dbReference type="SMART" id="SM00132">
    <property type="entry name" value="LIM"/>
    <property type="match status" value="4"/>
</dbReference>
<feature type="compositionally biased region" description="Pro residues" evidence="7">
    <location>
        <begin position="1015"/>
        <end position="1024"/>
    </location>
</feature>
<feature type="region of interest" description="Disordered" evidence="7">
    <location>
        <begin position="271"/>
        <end position="307"/>
    </location>
</feature>
<dbReference type="GO" id="GO:0003779">
    <property type="term" value="F:actin binding"/>
    <property type="evidence" value="ECO:0007669"/>
    <property type="project" value="TreeGrafter"/>
</dbReference>
<dbReference type="PROSITE" id="PS50106">
    <property type="entry name" value="PDZ"/>
    <property type="match status" value="1"/>
</dbReference>
<dbReference type="Gene3D" id="2.10.110.10">
    <property type="entry name" value="Cysteine Rich Protein"/>
    <property type="match status" value="4"/>
</dbReference>
<dbReference type="FunFam" id="2.10.110.10:FF:000069">
    <property type="entry name" value="Uncharacterized protein, isoform Z"/>
    <property type="match status" value="1"/>
</dbReference>
<keyword evidence="2" id="KW-0963">Cytoplasm</keyword>
<dbReference type="FunFam" id="2.10.110.10:FF:000073">
    <property type="entry name" value="Uncharacterized protein, isoform Z"/>
    <property type="match status" value="1"/>
</dbReference>
<feature type="region of interest" description="Disordered" evidence="7">
    <location>
        <begin position="1276"/>
        <end position="1302"/>
    </location>
</feature>
<dbReference type="PANTHER" id="PTHR24214:SF38">
    <property type="entry name" value="PDZ AND LIM DOMAIN PROTEIN ZASP-RELATED"/>
    <property type="match status" value="1"/>
</dbReference>
<feature type="compositionally biased region" description="Basic and acidic residues" evidence="7">
    <location>
        <begin position="455"/>
        <end position="464"/>
    </location>
</feature>
<feature type="domain" description="LIM zinc-binding" evidence="8">
    <location>
        <begin position="1452"/>
        <end position="1510"/>
    </location>
</feature>